<dbReference type="EMBL" id="JACXVP010000002">
    <property type="protein sequence ID" value="KAG5627610.1"/>
    <property type="molecule type" value="Genomic_DNA"/>
</dbReference>
<keyword evidence="2" id="KW-1185">Reference proteome</keyword>
<dbReference type="Proteomes" id="UP000824120">
    <property type="component" value="Chromosome 2"/>
</dbReference>
<organism evidence="1 2">
    <name type="scientific">Solanum commersonii</name>
    <name type="common">Commerson's wild potato</name>
    <name type="synonym">Commerson's nightshade</name>
    <dbReference type="NCBI Taxonomy" id="4109"/>
    <lineage>
        <taxon>Eukaryota</taxon>
        <taxon>Viridiplantae</taxon>
        <taxon>Streptophyta</taxon>
        <taxon>Embryophyta</taxon>
        <taxon>Tracheophyta</taxon>
        <taxon>Spermatophyta</taxon>
        <taxon>Magnoliopsida</taxon>
        <taxon>eudicotyledons</taxon>
        <taxon>Gunneridae</taxon>
        <taxon>Pentapetalae</taxon>
        <taxon>asterids</taxon>
        <taxon>lamiids</taxon>
        <taxon>Solanales</taxon>
        <taxon>Solanaceae</taxon>
        <taxon>Solanoideae</taxon>
        <taxon>Solaneae</taxon>
        <taxon>Solanum</taxon>
    </lineage>
</organism>
<evidence type="ECO:0000313" key="1">
    <source>
        <dbReference type="EMBL" id="KAG5627610.1"/>
    </source>
</evidence>
<protein>
    <submittedName>
        <fullName evidence="1">Uncharacterized protein</fullName>
    </submittedName>
</protein>
<sequence length="137" mass="16027">MYIENKQNWKAHQAKNNKKLRDTKDFNSHGINFVNLKAAASDGMEKDEQIYLNFEQLSSSNFKYYNKSTLFQYLYIVTFASVGKRAKPSNYPKSPYLEQRFQSGIAIEQIGTIQFCGEQIVRDECELIEQIEYNKES</sequence>
<proteinExistence type="predicted"/>
<evidence type="ECO:0000313" key="2">
    <source>
        <dbReference type="Proteomes" id="UP000824120"/>
    </source>
</evidence>
<reference evidence="1 2" key="1">
    <citation type="submission" date="2020-09" db="EMBL/GenBank/DDBJ databases">
        <title>De no assembly of potato wild relative species, Solanum commersonii.</title>
        <authorList>
            <person name="Cho K."/>
        </authorList>
    </citation>
    <scope>NUCLEOTIDE SEQUENCE [LARGE SCALE GENOMIC DNA]</scope>
    <source>
        <strain evidence="1">LZ3.2</strain>
        <tissue evidence="1">Leaf</tissue>
    </source>
</reference>
<comment type="caution">
    <text evidence="1">The sequence shown here is derived from an EMBL/GenBank/DDBJ whole genome shotgun (WGS) entry which is preliminary data.</text>
</comment>
<gene>
    <name evidence="1" type="ORF">H5410_012828</name>
</gene>
<accession>A0A9J6ATR6</accession>
<dbReference type="AlphaFoldDB" id="A0A9J6ATR6"/>
<name>A0A9J6ATR6_SOLCO</name>